<protein>
    <recommendedName>
        <fullName evidence="1">Stage 0 sporulation protein A homolog</fullName>
    </recommendedName>
</protein>
<evidence type="ECO:0000256" key="2">
    <source>
        <dbReference type="ARBA" id="ARBA00024867"/>
    </source>
</evidence>
<feature type="domain" description="Response regulatory" evidence="4">
    <location>
        <begin position="3"/>
        <end position="119"/>
    </location>
</feature>
<dbReference type="PANTHER" id="PTHR43228:SF8">
    <property type="entry name" value="TRANSCRIPTIONAL REGULATORY PROTEIN GLNL"/>
    <property type="match status" value="1"/>
</dbReference>
<reference evidence="5 6" key="1">
    <citation type="submission" date="2021-10" db="EMBL/GenBank/DDBJ databases">
        <title>Lutispora strain m25 sp. nov., a thermophilic, non-spore-forming bacterium isolated from a lab-scale methanogenic bioreactor digesting anaerobic sludge.</title>
        <authorList>
            <person name="El Houari A."/>
            <person name="Mcdonald J."/>
        </authorList>
    </citation>
    <scope>NUCLEOTIDE SEQUENCE [LARGE SCALE GENOMIC DNA]</scope>
    <source>
        <strain evidence="6">m25</strain>
    </source>
</reference>
<dbReference type="Pfam" id="PF08664">
    <property type="entry name" value="YcbB"/>
    <property type="match status" value="1"/>
</dbReference>
<evidence type="ECO:0000313" key="6">
    <source>
        <dbReference type="Proteomes" id="UP001651880"/>
    </source>
</evidence>
<dbReference type="InterPro" id="IPR052048">
    <property type="entry name" value="ST_Response_Regulator"/>
</dbReference>
<evidence type="ECO:0000256" key="3">
    <source>
        <dbReference type="PROSITE-ProRule" id="PRU00169"/>
    </source>
</evidence>
<dbReference type="RefSeq" id="WP_255228593.1">
    <property type="nucleotide sequence ID" value="NZ_JAJEKE010000017.1"/>
</dbReference>
<dbReference type="Proteomes" id="UP001651880">
    <property type="component" value="Unassembled WGS sequence"/>
</dbReference>
<dbReference type="SMART" id="SM00448">
    <property type="entry name" value="REC"/>
    <property type="match status" value="1"/>
</dbReference>
<evidence type="ECO:0000259" key="4">
    <source>
        <dbReference type="PROSITE" id="PS50110"/>
    </source>
</evidence>
<dbReference type="PANTHER" id="PTHR43228">
    <property type="entry name" value="TWO-COMPONENT RESPONSE REGULATOR"/>
    <property type="match status" value="1"/>
</dbReference>
<sequence length="300" mass="34116">MHSFIVVDDDRSVRSVLTRIIEQYDLGEVLAEAENGVRGEELVVTHRPDIVIIDLLLPMKDGIAVVKKTKSLDIKSVFIMLSQVSSKDIIGKAYENGIEFFINKPINVIEVVNVIKKVKEYLTLRRTFQTIESAALQLKKDDTASEYTSMDKNKKFLNQILSDIGIIGELGSKDIVKICSVLIKDKALNYALEEMQLPDLFRLVHESPSFSSENLSIESKTVEMRIRRAVGKAMKNIATLGIEDFANEKFMLYSSSLFDYIEIKSEMDYIRGKSKTGGKINVKTFIRRLLVMIEEYENPF</sequence>
<accession>A0ABT1NII9</accession>
<keyword evidence="3" id="KW-0597">Phosphoprotein</keyword>
<comment type="caution">
    <text evidence="5">The sequence shown here is derived from an EMBL/GenBank/DDBJ whole genome shotgun (WGS) entry which is preliminary data.</text>
</comment>
<dbReference type="Gene3D" id="3.40.50.2300">
    <property type="match status" value="1"/>
</dbReference>
<proteinExistence type="predicted"/>
<dbReference type="InterPro" id="IPR001789">
    <property type="entry name" value="Sig_transdc_resp-reg_receiver"/>
</dbReference>
<keyword evidence="6" id="KW-1185">Reference proteome</keyword>
<dbReference type="InterPro" id="IPR011006">
    <property type="entry name" value="CheY-like_superfamily"/>
</dbReference>
<name>A0ABT1NII9_9FIRM</name>
<dbReference type="InterPro" id="IPR013972">
    <property type="entry name" value="YcbB"/>
</dbReference>
<dbReference type="SUPFAM" id="SSF52172">
    <property type="entry name" value="CheY-like"/>
    <property type="match status" value="1"/>
</dbReference>
<dbReference type="Pfam" id="PF00072">
    <property type="entry name" value="Response_reg"/>
    <property type="match status" value="1"/>
</dbReference>
<gene>
    <name evidence="5" type="ORF">LJD61_16240</name>
</gene>
<evidence type="ECO:0000313" key="5">
    <source>
        <dbReference type="EMBL" id="MCQ1531077.1"/>
    </source>
</evidence>
<dbReference type="EMBL" id="JAJEKE010000017">
    <property type="protein sequence ID" value="MCQ1531077.1"/>
    <property type="molecule type" value="Genomic_DNA"/>
</dbReference>
<organism evidence="5 6">
    <name type="scientific">Lutispora saccharofermentans</name>
    <dbReference type="NCBI Taxonomy" id="3024236"/>
    <lineage>
        <taxon>Bacteria</taxon>
        <taxon>Bacillati</taxon>
        <taxon>Bacillota</taxon>
        <taxon>Clostridia</taxon>
        <taxon>Lutisporales</taxon>
        <taxon>Lutisporaceae</taxon>
        <taxon>Lutispora</taxon>
    </lineage>
</organism>
<evidence type="ECO:0000256" key="1">
    <source>
        <dbReference type="ARBA" id="ARBA00018672"/>
    </source>
</evidence>
<feature type="modified residue" description="4-aspartylphosphate" evidence="3">
    <location>
        <position position="54"/>
    </location>
</feature>
<dbReference type="PROSITE" id="PS50110">
    <property type="entry name" value="RESPONSE_REGULATORY"/>
    <property type="match status" value="1"/>
</dbReference>
<comment type="function">
    <text evidence="2">May play the central regulatory role in sporulation. It may be an element of the effector pathway responsible for the activation of sporulation genes in response to nutritional stress. Spo0A may act in concert with spo0H (a sigma factor) to control the expression of some genes that are critical to the sporulation process.</text>
</comment>